<dbReference type="Proteomes" id="UP000178425">
    <property type="component" value="Unassembled WGS sequence"/>
</dbReference>
<evidence type="ECO:0000313" key="1">
    <source>
        <dbReference type="EMBL" id="OGF77757.1"/>
    </source>
</evidence>
<comment type="caution">
    <text evidence="1">The sequence shown here is derived from an EMBL/GenBank/DDBJ whole genome shotgun (WGS) entry which is preliminary data.</text>
</comment>
<proteinExistence type="predicted"/>
<name>A0A1F5WQ96_9BACT</name>
<sequence length="75" mass="8517">MIVKIVSERDNGNGESSFKIDFKYEQKDFDRLAPATGCLGEVRGMPYHMIVPHKCNLSAKTKNQFGQHGFLKTKK</sequence>
<evidence type="ECO:0000313" key="2">
    <source>
        <dbReference type="Proteomes" id="UP000178425"/>
    </source>
</evidence>
<dbReference type="EMBL" id="MFHI01000035">
    <property type="protein sequence ID" value="OGF77757.1"/>
    <property type="molecule type" value="Genomic_DNA"/>
</dbReference>
<reference evidence="1 2" key="1">
    <citation type="journal article" date="2016" name="Nat. Commun.">
        <title>Thousands of microbial genomes shed light on interconnected biogeochemical processes in an aquifer system.</title>
        <authorList>
            <person name="Anantharaman K."/>
            <person name="Brown C.T."/>
            <person name="Hug L.A."/>
            <person name="Sharon I."/>
            <person name="Castelle C.J."/>
            <person name="Probst A.J."/>
            <person name="Thomas B.C."/>
            <person name="Singh A."/>
            <person name="Wilkins M.J."/>
            <person name="Karaoz U."/>
            <person name="Brodie E.L."/>
            <person name="Williams K.H."/>
            <person name="Hubbard S.S."/>
            <person name="Banfield J.F."/>
        </authorList>
    </citation>
    <scope>NUCLEOTIDE SEQUENCE [LARGE SCALE GENOMIC DNA]</scope>
</reference>
<gene>
    <name evidence="1" type="ORF">A2W54_03225</name>
</gene>
<protein>
    <submittedName>
        <fullName evidence="1">Uncharacterized protein</fullName>
    </submittedName>
</protein>
<organism evidence="1 2">
    <name type="scientific">Candidatus Giovannonibacteria bacterium RIFCSPHIGHO2_02_43_13</name>
    <dbReference type="NCBI Taxonomy" id="1798330"/>
    <lineage>
        <taxon>Bacteria</taxon>
        <taxon>Candidatus Giovannoniibacteriota</taxon>
    </lineage>
</organism>
<dbReference type="AlphaFoldDB" id="A0A1F5WQ96"/>
<accession>A0A1F5WQ96</accession>